<dbReference type="PANTHER" id="PTHR43428:SF1">
    <property type="entry name" value="ARSENATE REDUCTASE"/>
    <property type="match status" value="1"/>
</dbReference>
<dbReference type="AlphaFoldDB" id="A0A1H8D3P2"/>
<dbReference type="Gene3D" id="3.40.50.2300">
    <property type="match status" value="1"/>
</dbReference>
<evidence type="ECO:0000313" key="3">
    <source>
        <dbReference type="EMBL" id="SEN01920.1"/>
    </source>
</evidence>
<dbReference type="GO" id="GO:0046685">
    <property type="term" value="P:response to arsenic-containing substance"/>
    <property type="evidence" value="ECO:0007669"/>
    <property type="project" value="UniProtKB-KW"/>
</dbReference>
<evidence type="ECO:0000313" key="4">
    <source>
        <dbReference type="Proteomes" id="UP000199531"/>
    </source>
</evidence>
<dbReference type="Proteomes" id="UP000199531">
    <property type="component" value="Unassembled WGS sequence"/>
</dbReference>
<reference evidence="3 4" key="1">
    <citation type="submission" date="2016-10" db="EMBL/GenBank/DDBJ databases">
        <authorList>
            <person name="de Groot N.N."/>
        </authorList>
    </citation>
    <scope>NUCLEOTIDE SEQUENCE [LARGE SCALE GENOMIC DNA]</scope>
    <source>
        <strain evidence="3 4">DSM 15123</strain>
    </source>
</reference>
<sequence length="175" mass="18684">MPSPAHPFNVLILCTGNSARSILAEALFNHLGEGKFQAYSAGSHPAGQVQPLALELLKSLGLPVDGLRSKSWDEFAAADAPVMDFIITVCDNAAGEVCPHWPGTPVSAHWGFPDPAAVQGSTDQQRTAYAHVLHGLSNRIRQFASLPLESLDALAIKHEMDRIGSTPVDTTEHAQ</sequence>
<keyword evidence="4" id="KW-1185">Reference proteome</keyword>
<proteinExistence type="predicted"/>
<evidence type="ECO:0000259" key="2">
    <source>
        <dbReference type="SMART" id="SM00226"/>
    </source>
</evidence>
<evidence type="ECO:0000256" key="1">
    <source>
        <dbReference type="ARBA" id="ARBA00022849"/>
    </source>
</evidence>
<accession>A0A1H8D3P2</accession>
<feature type="domain" description="Phosphotyrosine protein phosphatase I" evidence="2">
    <location>
        <begin position="8"/>
        <end position="146"/>
    </location>
</feature>
<keyword evidence="1" id="KW-0059">Arsenical resistance</keyword>
<dbReference type="PANTHER" id="PTHR43428">
    <property type="entry name" value="ARSENATE REDUCTASE"/>
    <property type="match status" value="1"/>
</dbReference>
<dbReference type="InterPro" id="IPR023485">
    <property type="entry name" value="Ptyr_pPase"/>
</dbReference>
<dbReference type="CDD" id="cd16345">
    <property type="entry name" value="LMWP_ArsC"/>
    <property type="match status" value="1"/>
</dbReference>
<dbReference type="STRING" id="1121117.SAMN02745977_00173"/>
<dbReference type="RefSeq" id="WP_091812855.1">
    <property type="nucleotide sequence ID" value="NZ_FOCW01000001.1"/>
</dbReference>
<dbReference type="SUPFAM" id="SSF52788">
    <property type="entry name" value="Phosphotyrosine protein phosphatases I"/>
    <property type="match status" value="1"/>
</dbReference>
<protein>
    <submittedName>
        <fullName evidence="3">Protein tyrosine phosphatase</fullName>
    </submittedName>
</protein>
<dbReference type="OrthoDB" id="9793058at2"/>
<dbReference type="Pfam" id="PF01451">
    <property type="entry name" value="LMWPc"/>
    <property type="match status" value="1"/>
</dbReference>
<gene>
    <name evidence="3" type="ORF">SAMN02745977_00173</name>
</gene>
<organism evidence="3 4">
    <name type="scientific">Brachymonas denitrificans DSM 15123</name>
    <dbReference type="NCBI Taxonomy" id="1121117"/>
    <lineage>
        <taxon>Bacteria</taxon>
        <taxon>Pseudomonadati</taxon>
        <taxon>Pseudomonadota</taxon>
        <taxon>Betaproteobacteria</taxon>
        <taxon>Burkholderiales</taxon>
        <taxon>Comamonadaceae</taxon>
        <taxon>Brachymonas</taxon>
    </lineage>
</organism>
<name>A0A1H8D3P2_9BURK</name>
<dbReference type="SMART" id="SM00226">
    <property type="entry name" value="LMWPc"/>
    <property type="match status" value="1"/>
</dbReference>
<dbReference type="EMBL" id="FOCW01000001">
    <property type="protein sequence ID" value="SEN01920.1"/>
    <property type="molecule type" value="Genomic_DNA"/>
</dbReference>
<dbReference type="InterPro" id="IPR036196">
    <property type="entry name" value="Ptyr_pPase_sf"/>
</dbReference>